<reference evidence="1" key="1">
    <citation type="submission" date="2023-07" db="EMBL/GenBank/DDBJ databases">
        <title>Black Yeasts Isolated from many extreme environments.</title>
        <authorList>
            <person name="Coleine C."/>
            <person name="Stajich J.E."/>
            <person name="Selbmann L."/>
        </authorList>
    </citation>
    <scope>NUCLEOTIDE SEQUENCE</scope>
    <source>
        <strain evidence="1">CCFEE 5714</strain>
    </source>
</reference>
<dbReference type="EMBL" id="JAUTXU010000156">
    <property type="protein sequence ID" value="KAK3703052.1"/>
    <property type="molecule type" value="Genomic_DNA"/>
</dbReference>
<comment type="caution">
    <text evidence="1">The sequence shown here is derived from an EMBL/GenBank/DDBJ whole genome shotgun (WGS) entry which is preliminary data.</text>
</comment>
<accession>A0ACC3MT08</accession>
<keyword evidence="2" id="KW-1185">Reference proteome</keyword>
<organism evidence="1 2">
    <name type="scientific">Vermiconidia calcicola</name>
    <dbReference type="NCBI Taxonomy" id="1690605"/>
    <lineage>
        <taxon>Eukaryota</taxon>
        <taxon>Fungi</taxon>
        <taxon>Dikarya</taxon>
        <taxon>Ascomycota</taxon>
        <taxon>Pezizomycotina</taxon>
        <taxon>Dothideomycetes</taxon>
        <taxon>Dothideomycetidae</taxon>
        <taxon>Mycosphaerellales</taxon>
        <taxon>Extremaceae</taxon>
        <taxon>Vermiconidia</taxon>
    </lineage>
</organism>
<proteinExistence type="predicted"/>
<name>A0ACC3MT08_9PEZI</name>
<dbReference type="Proteomes" id="UP001281147">
    <property type="component" value="Unassembled WGS sequence"/>
</dbReference>
<sequence>MTQGQHNGITDFIICLESKDEPIGKIGVWSGDEIGFLLNRSHWHKGLAKEALCGILPYLFGTGSFESLTADVDPRNEASLRILKKFGFEVERYEGKTLKVGDEWMDSVYLRLTKERWKSGALTTINRGRGSVSNSSKDSRSSLVKHLLQQRQQHVMKGLASKRHVSFAIILVNSLGLPTMSSNTHVHVISKQDIAEHCVLEQLVSSPSPLENGHIRTRTYVIALTNNNLSYAQLGSPMGWWDAFRVPPGLPAPYNDNQYGIVPAWGYGEVMESRVPNIETGMLLWGFWPTMDLPVDLELIEADVSGHWIEISESRKNLMALYRRYMLHDAAARSGSIDNRRLKEMAWEAGLQPVWEAGYLLNKAIFSKQPIHPLGSGDWNERQADLSSAVVVCLSALSKTGRSFIDGLVSHRSTEERPLGLLAVASTPNDSLIADANIPTKSVSYEIMTASETLQWEALRKARKIVIVDCGGRGDSFTRLIASLGKEYPQTEIIVVGVGGNPSIRTAEELTAWRQQNSTGGMTNVRMNATAVRDAVMTRDGAEEYFKELPQAWNDFSKSQMVSDLQLVLGAGCAGNEGLEGGWMKLCESKVAGDSILAYKL</sequence>
<evidence type="ECO:0000313" key="1">
    <source>
        <dbReference type="EMBL" id="KAK3703052.1"/>
    </source>
</evidence>
<evidence type="ECO:0000313" key="2">
    <source>
        <dbReference type="Proteomes" id="UP001281147"/>
    </source>
</evidence>
<protein>
    <submittedName>
        <fullName evidence="1">Uncharacterized protein</fullName>
    </submittedName>
</protein>
<gene>
    <name evidence="1" type="ORF">LTR37_014663</name>
</gene>